<keyword evidence="1" id="KW-0472">Membrane</keyword>
<organism evidence="2 3">
    <name type="scientific">Vibrio aestuarianus</name>
    <dbReference type="NCBI Taxonomy" id="28171"/>
    <lineage>
        <taxon>Bacteria</taxon>
        <taxon>Pseudomonadati</taxon>
        <taxon>Pseudomonadota</taxon>
        <taxon>Gammaproteobacteria</taxon>
        <taxon>Vibrionales</taxon>
        <taxon>Vibrionaceae</taxon>
        <taxon>Vibrio</taxon>
    </lineage>
</organism>
<dbReference type="RefSeq" id="WP_261926491.1">
    <property type="nucleotide sequence ID" value="NZ_CALYLG010000088.1"/>
</dbReference>
<dbReference type="EMBL" id="CP118712">
    <property type="protein sequence ID" value="WGK87383.1"/>
    <property type="molecule type" value="Genomic_DNA"/>
</dbReference>
<evidence type="ECO:0000313" key="2">
    <source>
        <dbReference type="EMBL" id="WGK87383.1"/>
    </source>
</evidence>
<sequence length="124" mass="13517">MEIGEFITTWFIPVGATLLSCWFAVQAKRDSDKSALLLNQVNDAIQGWQSQIMKSTASILDSTPQVIEAKVRLEKVNAASAIIETMQASIEHASKNPQGGASGHTQVEQLKEMGSQLTKILETM</sequence>
<reference evidence="2 3" key="1">
    <citation type="submission" date="2022-02" db="EMBL/GenBank/DDBJ databases">
        <title>Emergence and expansion in Europe of a Vibrio aestuarianus clonal complex pathogenic for oysters.</title>
        <authorList>
            <person name="Mesnil A."/>
            <person name="Travers M.-A."/>
        </authorList>
    </citation>
    <scope>NUCLEOTIDE SEQUENCE [LARGE SCALE GENOMIC DNA]</scope>
    <source>
        <strain evidence="2 3">U17</strain>
    </source>
</reference>
<dbReference type="AlphaFoldDB" id="A0ABD7YQK2"/>
<feature type="transmembrane region" description="Helical" evidence="1">
    <location>
        <begin position="6"/>
        <end position="25"/>
    </location>
</feature>
<name>A0ABD7YQK2_9VIBR</name>
<proteinExistence type="predicted"/>
<evidence type="ECO:0000256" key="1">
    <source>
        <dbReference type="SAM" id="Phobius"/>
    </source>
</evidence>
<evidence type="ECO:0000313" key="3">
    <source>
        <dbReference type="Proteomes" id="UP001241226"/>
    </source>
</evidence>
<protein>
    <submittedName>
        <fullName evidence="2">Uncharacterized protein</fullName>
    </submittedName>
</protein>
<keyword evidence="1" id="KW-0812">Transmembrane</keyword>
<gene>
    <name evidence="2" type="ORF">PYE67_14785</name>
</gene>
<dbReference type="Proteomes" id="UP001241226">
    <property type="component" value="Chromosome 2"/>
</dbReference>
<accession>A0ABD7YQK2</accession>
<keyword evidence="1" id="KW-1133">Transmembrane helix</keyword>